<keyword evidence="3" id="KW-1185">Reference proteome</keyword>
<sequence>MPIVLTLPAQRALCASPRICIGQPLTQIRRFTKTCPLTYPTTPAPTPAASDTEFDALVVGAGAGGVTAASLLAKNGYRTLMVEAKERIGGRASTRLIDGFSVNTGAFAIELDGAVAKTYNDVGLSLRLHETERASTVLRFGGRDLSLTEGPVGALRNIGPVAVASISRMLPFLRPKKDESTRSWLNKFTRSSTIHGIVDNVLGSMFAARGDVIPAEVLLHYFAKDTSFKKIGFPPGGTIEIWKPLANYVESTGGQVWLNSTVSKLIFGPDGLVTGALIQRKDGSQVQVSSKVTVSNIGPLGTVRLASPDNFPKGYANGIECWNDPAAIITVHFASQKPLASFPFLALIGKARRMVYAGNFSAPELQRAPKGWYLYCGASVPIPARGQFDVEKETALLLEDLRDQFPGFDEAKILAVDVTAHEWPAQRAVSGFDESQITPVANLFNVGDGVKPWASGGTAACAQSARNVTEKIIKMYPL</sequence>
<proteinExistence type="predicted"/>
<evidence type="ECO:0000313" key="3">
    <source>
        <dbReference type="Proteomes" id="UP000738349"/>
    </source>
</evidence>
<comment type="caution">
    <text evidence="2">The sequence shown here is derived from an EMBL/GenBank/DDBJ whole genome shotgun (WGS) entry which is preliminary data.</text>
</comment>
<gene>
    <name evidence="2" type="ORF">EDB81DRAFT_803588</name>
</gene>
<dbReference type="AlphaFoldDB" id="A0A9P9EBC6"/>
<name>A0A9P9EBC6_9HYPO</name>
<reference evidence="2" key="1">
    <citation type="journal article" date="2021" name="Nat. Commun.">
        <title>Genetic determinants of endophytism in the Arabidopsis root mycobiome.</title>
        <authorList>
            <person name="Mesny F."/>
            <person name="Miyauchi S."/>
            <person name="Thiergart T."/>
            <person name="Pickel B."/>
            <person name="Atanasova L."/>
            <person name="Karlsson M."/>
            <person name="Huettel B."/>
            <person name="Barry K.W."/>
            <person name="Haridas S."/>
            <person name="Chen C."/>
            <person name="Bauer D."/>
            <person name="Andreopoulos W."/>
            <person name="Pangilinan J."/>
            <person name="LaButti K."/>
            <person name="Riley R."/>
            <person name="Lipzen A."/>
            <person name="Clum A."/>
            <person name="Drula E."/>
            <person name="Henrissat B."/>
            <person name="Kohler A."/>
            <person name="Grigoriev I.V."/>
            <person name="Martin F.M."/>
            <person name="Hacquard S."/>
        </authorList>
    </citation>
    <scope>NUCLEOTIDE SEQUENCE</scope>
    <source>
        <strain evidence="2">MPI-CAGE-AT-0147</strain>
    </source>
</reference>
<dbReference type="Gene3D" id="3.50.50.60">
    <property type="entry name" value="FAD/NAD(P)-binding domain"/>
    <property type="match status" value="1"/>
</dbReference>
<accession>A0A9P9EBC6</accession>
<evidence type="ECO:0000313" key="2">
    <source>
        <dbReference type="EMBL" id="KAH7134302.1"/>
    </source>
</evidence>
<dbReference type="InterPro" id="IPR036188">
    <property type="entry name" value="FAD/NAD-bd_sf"/>
</dbReference>
<dbReference type="InterPro" id="IPR002937">
    <property type="entry name" value="Amino_oxidase"/>
</dbReference>
<protein>
    <submittedName>
        <fullName evidence="2">Amine oxidase</fullName>
    </submittedName>
</protein>
<dbReference type="OrthoDB" id="5046242at2759"/>
<dbReference type="SUPFAM" id="SSF51905">
    <property type="entry name" value="FAD/NAD(P)-binding domain"/>
    <property type="match status" value="1"/>
</dbReference>
<dbReference type="PANTHER" id="PTHR43734:SF1">
    <property type="entry name" value="PHYTOENE DESATURASE"/>
    <property type="match status" value="1"/>
</dbReference>
<dbReference type="Gene3D" id="3.90.660.50">
    <property type="match status" value="1"/>
</dbReference>
<evidence type="ECO:0000259" key="1">
    <source>
        <dbReference type="Pfam" id="PF01593"/>
    </source>
</evidence>
<dbReference type="Proteomes" id="UP000738349">
    <property type="component" value="Unassembled WGS sequence"/>
</dbReference>
<dbReference type="GO" id="GO:0016491">
    <property type="term" value="F:oxidoreductase activity"/>
    <property type="evidence" value="ECO:0007669"/>
    <property type="project" value="InterPro"/>
</dbReference>
<dbReference type="EMBL" id="JAGMUV010000014">
    <property type="protein sequence ID" value="KAH7134302.1"/>
    <property type="molecule type" value="Genomic_DNA"/>
</dbReference>
<dbReference type="PANTHER" id="PTHR43734">
    <property type="entry name" value="PHYTOENE DESATURASE"/>
    <property type="match status" value="1"/>
</dbReference>
<organism evidence="2 3">
    <name type="scientific">Dactylonectria macrodidyma</name>
    <dbReference type="NCBI Taxonomy" id="307937"/>
    <lineage>
        <taxon>Eukaryota</taxon>
        <taxon>Fungi</taxon>
        <taxon>Dikarya</taxon>
        <taxon>Ascomycota</taxon>
        <taxon>Pezizomycotina</taxon>
        <taxon>Sordariomycetes</taxon>
        <taxon>Hypocreomycetidae</taxon>
        <taxon>Hypocreales</taxon>
        <taxon>Nectriaceae</taxon>
        <taxon>Dactylonectria</taxon>
    </lineage>
</organism>
<feature type="domain" description="Amine oxidase" evidence="1">
    <location>
        <begin position="64"/>
        <end position="472"/>
    </location>
</feature>
<dbReference type="Pfam" id="PF01593">
    <property type="entry name" value="Amino_oxidase"/>
    <property type="match status" value="1"/>
</dbReference>